<dbReference type="GO" id="GO:0016787">
    <property type="term" value="F:hydrolase activity"/>
    <property type="evidence" value="ECO:0007669"/>
    <property type="project" value="UniProtKB-KW"/>
</dbReference>
<evidence type="ECO:0000256" key="6">
    <source>
        <dbReference type="ARBA" id="ARBA00022918"/>
    </source>
</evidence>
<evidence type="ECO:0000256" key="2">
    <source>
        <dbReference type="ARBA" id="ARBA00022695"/>
    </source>
</evidence>
<keyword evidence="2" id="KW-0548">Nucleotidyltransferase</keyword>
<dbReference type="EMBL" id="HADY01018936">
    <property type="protein sequence ID" value="SBP57421.1"/>
    <property type="molecule type" value="Transcribed_RNA"/>
</dbReference>
<organism evidence="8">
    <name type="scientific">Nothobranchius furzeri</name>
    <name type="common">Turquoise killifish</name>
    <dbReference type="NCBI Taxonomy" id="105023"/>
    <lineage>
        <taxon>Eukaryota</taxon>
        <taxon>Metazoa</taxon>
        <taxon>Chordata</taxon>
        <taxon>Craniata</taxon>
        <taxon>Vertebrata</taxon>
        <taxon>Euteleostomi</taxon>
        <taxon>Actinopterygii</taxon>
        <taxon>Neopterygii</taxon>
        <taxon>Teleostei</taxon>
        <taxon>Neoteleostei</taxon>
        <taxon>Acanthomorphata</taxon>
        <taxon>Ovalentaria</taxon>
        <taxon>Atherinomorphae</taxon>
        <taxon>Cyprinodontiformes</taxon>
        <taxon>Nothobranchiidae</taxon>
        <taxon>Nothobranchius</taxon>
    </lineage>
</organism>
<reference evidence="8" key="1">
    <citation type="submission" date="2016-05" db="EMBL/GenBank/DDBJ databases">
        <authorList>
            <person name="Lavstsen T."/>
            <person name="Jespersen J.S."/>
        </authorList>
    </citation>
    <scope>NUCLEOTIDE SEQUENCE</scope>
    <source>
        <tissue evidence="8">Brain</tissue>
    </source>
</reference>
<keyword evidence="1" id="KW-0808">Transferase</keyword>
<evidence type="ECO:0000256" key="1">
    <source>
        <dbReference type="ARBA" id="ARBA00022679"/>
    </source>
</evidence>
<evidence type="ECO:0000256" key="4">
    <source>
        <dbReference type="ARBA" id="ARBA00022759"/>
    </source>
</evidence>
<dbReference type="InterPro" id="IPR041373">
    <property type="entry name" value="RT_RNaseH"/>
</dbReference>
<keyword evidence="5" id="KW-0378">Hydrolase</keyword>
<dbReference type="AlphaFoldDB" id="A0A1A8ASG5"/>
<keyword evidence="6" id="KW-0695">RNA-directed DNA polymerase</keyword>
<evidence type="ECO:0000256" key="3">
    <source>
        <dbReference type="ARBA" id="ARBA00022722"/>
    </source>
</evidence>
<dbReference type="InterPro" id="IPR043128">
    <property type="entry name" value="Rev_trsase/Diguanyl_cyclase"/>
</dbReference>
<dbReference type="GO" id="GO:0004519">
    <property type="term" value="F:endonuclease activity"/>
    <property type="evidence" value="ECO:0007669"/>
    <property type="project" value="UniProtKB-KW"/>
</dbReference>
<gene>
    <name evidence="8" type="primary">CU041398.1</name>
</gene>
<dbReference type="Gene3D" id="3.30.70.270">
    <property type="match status" value="1"/>
</dbReference>
<dbReference type="Pfam" id="PF17917">
    <property type="entry name" value="RT_RNaseH"/>
    <property type="match status" value="1"/>
</dbReference>
<dbReference type="InterPro" id="IPR043502">
    <property type="entry name" value="DNA/RNA_pol_sf"/>
</dbReference>
<sequence length="279" mass="31637">SMEFVEENGVKVPNAVVVSGVTGTERDKEVYEFLEQHGSIYRTLTINDSSSELYGSQVVEFESGFADKSLAPELPYLLSTDDPRVRYYRRFIKNYSSIVKPLTDLTSVYPPLRKSPKPKDKQHRYPDPKTPFDEFLALKWSRTDTFADYLYGNQFTVMTDSNLLTYILTTAEMDAISYRWQAALSTFDFKLQCRAARATIPLVQSLATSAAAIPDDFVNETDCGGLPVVPHLSPEKIMHEQRTDPLLREVIAQIETREKVPPMVRAELPGINLLLRELS</sequence>
<keyword evidence="4" id="KW-0255">Endonuclease</keyword>
<evidence type="ECO:0000259" key="7">
    <source>
        <dbReference type="Pfam" id="PF17917"/>
    </source>
</evidence>
<keyword evidence="3" id="KW-0540">Nuclease</keyword>
<evidence type="ECO:0000256" key="5">
    <source>
        <dbReference type="ARBA" id="ARBA00022801"/>
    </source>
</evidence>
<feature type="domain" description="Reverse transcriptase RNase H-like" evidence="7">
    <location>
        <begin position="133"/>
        <end position="187"/>
    </location>
</feature>
<dbReference type="GO" id="GO:0003964">
    <property type="term" value="F:RNA-directed DNA polymerase activity"/>
    <property type="evidence" value="ECO:0007669"/>
    <property type="project" value="UniProtKB-KW"/>
</dbReference>
<reference evidence="8" key="2">
    <citation type="submission" date="2016-06" db="EMBL/GenBank/DDBJ databases">
        <title>The genome of a short-lived fish provides insights into sex chromosome evolution and the genetic control of aging.</title>
        <authorList>
            <person name="Reichwald K."/>
            <person name="Felder M."/>
            <person name="Petzold A."/>
            <person name="Koch P."/>
            <person name="Groth M."/>
            <person name="Platzer M."/>
        </authorList>
    </citation>
    <scope>NUCLEOTIDE SEQUENCE</scope>
    <source>
        <tissue evidence="8">Brain</tissue>
    </source>
</reference>
<proteinExistence type="predicted"/>
<dbReference type="SUPFAM" id="SSF56672">
    <property type="entry name" value="DNA/RNA polymerases"/>
    <property type="match status" value="1"/>
</dbReference>
<accession>A0A1A8ASG5</accession>
<name>A0A1A8ASG5_NOTFU</name>
<feature type="non-terminal residue" evidence="8">
    <location>
        <position position="1"/>
    </location>
</feature>
<evidence type="ECO:0000313" key="8">
    <source>
        <dbReference type="EMBL" id="SBP57421.1"/>
    </source>
</evidence>
<protein>
    <recommendedName>
        <fullName evidence="7">Reverse transcriptase RNase H-like domain-containing protein</fullName>
    </recommendedName>
</protein>